<gene>
    <name evidence="3" type="ORF">C2L65_36270</name>
</gene>
<evidence type="ECO:0000313" key="3">
    <source>
        <dbReference type="EMBL" id="AUT65046.1"/>
    </source>
</evidence>
<evidence type="ECO:0000259" key="2">
    <source>
        <dbReference type="Pfam" id="PF07859"/>
    </source>
</evidence>
<dbReference type="EMBL" id="CP026113">
    <property type="protein sequence ID" value="AUT65046.1"/>
    <property type="molecule type" value="Genomic_DNA"/>
</dbReference>
<dbReference type="PANTHER" id="PTHR48081:SF8">
    <property type="entry name" value="ALPHA_BETA HYDROLASE FOLD-3 DOMAIN-CONTAINING PROTEIN-RELATED"/>
    <property type="match status" value="1"/>
</dbReference>
<dbReference type="Proteomes" id="UP000243502">
    <property type="component" value="Chromosome 3"/>
</dbReference>
<dbReference type="SUPFAM" id="SSF53474">
    <property type="entry name" value="alpha/beta-Hydrolases"/>
    <property type="match status" value="1"/>
</dbReference>
<proteinExistence type="predicted"/>
<organism evidence="3 4">
    <name type="scientific">Paraburkholderia terrae</name>
    <dbReference type="NCBI Taxonomy" id="311230"/>
    <lineage>
        <taxon>Bacteria</taxon>
        <taxon>Pseudomonadati</taxon>
        <taxon>Pseudomonadota</taxon>
        <taxon>Betaproteobacteria</taxon>
        <taxon>Burkholderiales</taxon>
        <taxon>Burkholderiaceae</taxon>
        <taxon>Paraburkholderia</taxon>
    </lineage>
</organism>
<protein>
    <submittedName>
        <fullName evidence="3">Alpha/beta hydrolase</fullName>
    </submittedName>
</protein>
<name>A0A2I8EZM7_9BURK</name>
<keyword evidence="1 3" id="KW-0378">Hydrolase</keyword>
<reference evidence="3 4" key="1">
    <citation type="submission" date="2018-01" db="EMBL/GenBank/DDBJ databases">
        <title>Species boundaries and ecological features among Paraburkholderia terrae DSMZ17804T, P. hospita DSMZ17164T and P. caribensis DSMZ13236T.</title>
        <authorList>
            <person name="Pratama A.A."/>
        </authorList>
    </citation>
    <scope>NUCLEOTIDE SEQUENCE [LARGE SCALE GENOMIC DNA]</scope>
    <source>
        <strain evidence="3 4">DSM 17804</strain>
    </source>
</reference>
<dbReference type="InterPro" id="IPR029058">
    <property type="entry name" value="AB_hydrolase_fold"/>
</dbReference>
<sequence>MDILDLQTSESLRLHSADVIRDSGLLDVANIRIEGYSQIIPLRVYRRTDVKQDVPVLLYFHGGGFTRGSVLQADYVARHFAQHTPALVVSVGYSLAPRFPFPAAPEDAWRAAEWARKHARIYGADERKIAVAGYDAGGSIANGLTLIARDRGLHIEAQALFGPMLDPSLSRLGDEHILASDITASDCAQSYRAYLPKIAQRMHPYAAPIESTRLAGLPSTFIATAQNDVLHVEAEQYACRLIDSGVATHVTRFPGISHAALADDPAALLEGVRFLQYRFDRLSHA</sequence>
<evidence type="ECO:0000313" key="4">
    <source>
        <dbReference type="Proteomes" id="UP000243502"/>
    </source>
</evidence>
<accession>A0A2I8EZM7</accession>
<dbReference type="Pfam" id="PF07859">
    <property type="entry name" value="Abhydrolase_3"/>
    <property type="match status" value="1"/>
</dbReference>
<feature type="domain" description="Alpha/beta hydrolase fold-3" evidence="2">
    <location>
        <begin position="57"/>
        <end position="260"/>
    </location>
</feature>
<evidence type="ECO:0000256" key="1">
    <source>
        <dbReference type="ARBA" id="ARBA00022801"/>
    </source>
</evidence>
<dbReference type="KEGG" id="pter:C2L65_36270"/>
<dbReference type="GO" id="GO:0016787">
    <property type="term" value="F:hydrolase activity"/>
    <property type="evidence" value="ECO:0007669"/>
    <property type="project" value="UniProtKB-KW"/>
</dbReference>
<dbReference type="AlphaFoldDB" id="A0A2I8EZM7"/>
<dbReference type="PANTHER" id="PTHR48081">
    <property type="entry name" value="AB HYDROLASE SUPERFAMILY PROTEIN C4A8.06C"/>
    <property type="match status" value="1"/>
</dbReference>
<dbReference type="InterPro" id="IPR013094">
    <property type="entry name" value="AB_hydrolase_3"/>
</dbReference>
<dbReference type="OrthoDB" id="9794445at2"/>
<dbReference type="InterPro" id="IPR050300">
    <property type="entry name" value="GDXG_lipolytic_enzyme"/>
</dbReference>
<dbReference type="RefSeq" id="WP_052426787.1">
    <property type="nucleotide sequence ID" value="NZ_CP026113.1"/>
</dbReference>
<dbReference type="Gene3D" id="3.40.50.1820">
    <property type="entry name" value="alpha/beta hydrolase"/>
    <property type="match status" value="1"/>
</dbReference>